<dbReference type="Proteomes" id="UP000663929">
    <property type="component" value="Chromosome"/>
</dbReference>
<dbReference type="KEGG" id="scor:J3U87_05920"/>
<dbReference type="InterPro" id="IPR050090">
    <property type="entry name" value="Tyrosine_recombinase_XerCD"/>
</dbReference>
<organism evidence="8 9">
    <name type="scientific">Sulfidibacter corallicola</name>
    <dbReference type="NCBI Taxonomy" id="2818388"/>
    <lineage>
        <taxon>Bacteria</taxon>
        <taxon>Pseudomonadati</taxon>
        <taxon>Acidobacteriota</taxon>
        <taxon>Holophagae</taxon>
        <taxon>Acanthopleuribacterales</taxon>
        <taxon>Acanthopleuribacteraceae</taxon>
        <taxon>Sulfidibacter</taxon>
    </lineage>
</organism>
<dbReference type="SUPFAM" id="SSF56349">
    <property type="entry name" value="DNA breaking-rejoining enzymes"/>
    <property type="match status" value="1"/>
</dbReference>
<gene>
    <name evidence="8" type="ORF">J3U87_05920</name>
</gene>
<keyword evidence="3 5" id="KW-0238">DNA-binding</keyword>
<dbReference type="GO" id="GO:0003677">
    <property type="term" value="F:DNA binding"/>
    <property type="evidence" value="ECO:0007669"/>
    <property type="project" value="UniProtKB-UniRule"/>
</dbReference>
<evidence type="ECO:0000256" key="4">
    <source>
        <dbReference type="ARBA" id="ARBA00023172"/>
    </source>
</evidence>
<dbReference type="InterPro" id="IPR044068">
    <property type="entry name" value="CB"/>
</dbReference>
<dbReference type="InterPro" id="IPR013762">
    <property type="entry name" value="Integrase-like_cat_sf"/>
</dbReference>
<name>A0A8A4TSG2_SULCO</name>
<evidence type="ECO:0000313" key="9">
    <source>
        <dbReference type="Proteomes" id="UP000663929"/>
    </source>
</evidence>
<dbReference type="Gene3D" id="1.10.443.10">
    <property type="entry name" value="Intergrase catalytic core"/>
    <property type="match status" value="1"/>
</dbReference>
<evidence type="ECO:0000256" key="5">
    <source>
        <dbReference type="PROSITE-ProRule" id="PRU01248"/>
    </source>
</evidence>
<dbReference type="InterPro" id="IPR011010">
    <property type="entry name" value="DNA_brk_join_enz"/>
</dbReference>
<keyword evidence="4" id="KW-0233">DNA recombination</keyword>
<keyword evidence="2" id="KW-0229">DNA integration</keyword>
<evidence type="ECO:0000259" key="6">
    <source>
        <dbReference type="PROSITE" id="PS51898"/>
    </source>
</evidence>
<evidence type="ECO:0000256" key="1">
    <source>
        <dbReference type="ARBA" id="ARBA00008857"/>
    </source>
</evidence>
<dbReference type="RefSeq" id="WP_237382102.1">
    <property type="nucleotide sequence ID" value="NZ_CP071793.1"/>
</dbReference>
<dbReference type="InterPro" id="IPR004107">
    <property type="entry name" value="Integrase_SAM-like_N"/>
</dbReference>
<dbReference type="InterPro" id="IPR002104">
    <property type="entry name" value="Integrase_catalytic"/>
</dbReference>
<dbReference type="EMBL" id="CP071793">
    <property type="protein sequence ID" value="QTD51992.1"/>
    <property type="molecule type" value="Genomic_DNA"/>
</dbReference>
<dbReference type="Pfam" id="PF02899">
    <property type="entry name" value="Phage_int_SAM_1"/>
    <property type="match status" value="1"/>
</dbReference>
<reference evidence="8" key="1">
    <citation type="submission" date="2021-03" db="EMBL/GenBank/DDBJ databases">
        <title>Acanthopleuribacteraceae sp. M133.</title>
        <authorList>
            <person name="Wang G."/>
        </authorList>
    </citation>
    <scope>NUCLEOTIDE SEQUENCE</scope>
    <source>
        <strain evidence="8">M133</strain>
    </source>
</reference>
<dbReference type="GO" id="GO:0006310">
    <property type="term" value="P:DNA recombination"/>
    <property type="evidence" value="ECO:0007669"/>
    <property type="project" value="UniProtKB-KW"/>
</dbReference>
<evidence type="ECO:0000256" key="2">
    <source>
        <dbReference type="ARBA" id="ARBA00022908"/>
    </source>
</evidence>
<dbReference type="Pfam" id="PF00589">
    <property type="entry name" value="Phage_integrase"/>
    <property type="match status" value="1"/>
</dbReference>
<dbReference type="AlphaFoldDB" id="A0A8A4TSG2"/>
<dbReference type="GO" id="GO:0015074">
    <property type="term" value="P:DNA integration"/>
    <property type="evidence" value="ECO:0007669"/>
    <property type="project" value="UniProtKB-KW"/>
</dbReference>
<sequence>MKAIQKAITDFLHHCRHEKKLSDKTLKAYGIDLKQFVAYLKDNHHIIKLKEIDKKVVSGYLNELYSEAKPKTIKRKVATLRAFFNFIEFEDRIVVSPFRKMKVDIKQDKALPHVLTIDEIEELFKYLYEQRDFLKRTSLFACKILIRDIAIFEMLFSTGMRVSEISDLRHEDVDLDHKVISVNGRGHRERNIPIVSQQALSALQNYRSTFHHDLKDKEYFFINKHNRKISDQSIRILVEKYAAKVGIKRKITPHTFRHTVATLLMESGVDLRYVQYIMGHSSITTTQVYNHPNEDNQRKLLAELHPRTKVKIG</sequence>
<feature type="domain" description="Tyr recombinase" evidence="6">
    <location>
        <begin position="110"/>
        <end position="302"/>
    </location>
</feature>
<dbReference type="InterPro" id="IPR010998">
    <property type="entry name" value="Integrase_recombinase_N"/>
</dbReference>
<dbReference type="PROSITE" id="PS51898">
    <property type="entry name" value="TYR_RECOMBINASE"/>
    <property type="match status" value="1"/>
</dbReference>
<feature type="domain" description="Core-binding (CB)" evidence="7">
    <location>
        <begin position="2"/>
        <end position="88"/>
    </location>
</feature>
<accession>A0A8A4TSG2</accession>
<evidence type="ECO:0000313" key="8">
    <source>
        <dbReference type="EMBL" id="QTD51992.1"/>
    </source>
</evidence>
<protein>
    <submittedName>
        <fullName evidence="8">Tyrosine-type recombinase/integrase</fullName>
    </submittedName>
</protein>
<proteinExistence type="inferred from homology"/>
<dbReference type="PANTHER" id="PTHR30349:SF41">
    <property type="entry name" value="INTEGRASE_RECOMBINASE PROTEIN MJ0367-RELATED"/>
    <property type="match status" value="1"/>
</dbReference>
<dbReference type="PROSITE" id="PS51900">
    <property type="entry name" value="CB"/>
    <property type="match status" value="1"/>
</dbReference>
<dbReference type="PANTHER" id="PTHR30349">
    <property type="entry name" value="PHAGE INTEGRASE-RELATED"/>
    <property type="match status" value="1"/>
</dbReference>
<evidence type="ECO:0000256" key="3">
    <source>
        <dbReference type="ARBA" id="ARBA00023125"/>
    </source>
</evidence>
<comment type="similarity">
    <text evidence="1">Belongs to the 'phage' integrase family.</text>
</comment>
<evidence type="ECO:0000259" key="7">
    <source>
        <dbReference type="PROSITE" id="PS51900"/>
    </source>
</evidence>
<keyword evidence="9" id="KW-1185">Reference proteome</keyword>
<dbReference type="Gene3D" id="1.10.150.130">
    <property type="match status" value="1"/>
</dbReference>